<evidence type="ECO:0000256" key="1">
    <source>
        <dbReference type="ARBA" id="ARBA00022741"/>
    </source>
</evidence>
<evidence type="ECO:0000313" key="7">
    <source>
        <dbReference type="EMBL" id="QES21413.1"/>
    </source>
</evidence>
<dbReference type="GO" id="GO:0016787">
    <property type="term" value="F:hydrolase activity"/>
    <property type="evidence" value="ECO:0007669"/>
    <property type="project" value="UniProtKB-KW"/>
</dbReference>
<dbReference type="PROSITE" id="PS51192">
    <property type="entry name" value="HELICASE_ATP_BIND_1"/>
    <property type="match status" value="1"/>
</dbReference>
<dbReference type="Pfam" id="PF00176">
    <property type="entry name" value="SNF2-rel_dom"/>
    <property type="match status" value="1"/>
</dbReference>
<keyword evidence="3" id="KW-0347">Helicase</keyword>
<dbReference type="InterPro" id="IPR057342">
    <property type="entry name" value="DEXDc_RapA"/>
</dbReference>
<proteinExistence type="predicted"/>
<protein>
    <recommendedName>
        <fullName evidence="9">Helicase</fullName>
    </recommendedName>
</protein>
<dbReference type="Gene3D" id="3.40.50.10810">
    <property type="entry name" value="Tandem AAA-ATPase domain"/>
    <property type="match status" value="1"/>
</dbReference>
<dbReference type="PROSITE" id="PS51194">
    <property type="entry name" value="HELICASE_CTER"/>
    <property type="match status" value="1"/>
</dbReference>
<gene>
    <name evidence="7" type="ORF">DEJ46_21810</name>
</gene>
<evidence type="ECO:0000256" key="2">
    <source>
        <dbReference type="ARBA" id="ARBA00022801"/>
    </source>
</evidence>
<dbReference type="SMART" id="SM00490">
    <property type="entry name" value="HELICc"/>
    <property type="match status" value="1"/>
</dbReference>
<dbReference type="InterPro" id="IPR001650">
    <property type="entry name" value="Helicase_C-like"/>
</dbReference>
<evidence type="ECO:0008006" key="9">
    <source>
        <dbReference type="Google" id="ProtNLM"/>
    </source>
</evidence>
<feature type="domain" description="Helicase C-terminal" evidence="6">
    <location>
        <begin position="735"/>
        <end position="914"/>
    </location>
</feature>
<evidence type="ECO:0000256" key="3">
    <source>
        <dbReference type="ARBA" id="ARBA00022806"/>
    </source>
</evidence>
<dbReference type="SMART" id="SM00487">
    <property type="entry name" value="DEXDc"/>
    <property type="match status" value="1"/>
</dbReference>
<dbReference type="GO" id="GO:0004386">
    <property type="term" value="F:helicase activity"/>
    <property type="evidence" value="ECO:0007669"/>
    <property type="project" value="UniProtKB-KW"/>
</dbReference>
<dbReference type="GO" id="GO:0005524">
    <property type="term" value="F:ATP binding"/>
    <property type="evidence" value="ECO:0007669"/>
    <property type="project" value="UniProtKB-KW"/>
</dbReference>
<dbReference type="Pfam" id="PF00271">
    <property type="entry name" value="Helicase_C"/>
    <property type="match status" value="1"/>
</dbReference>
<evidence type="ECO:0000259" key="5">
    <source>
        <dbReference type="PROSITE" id="PS51192"/>
    </source>
</evidence>
<dbReference type="CDD" id="cd18011">
    <property type="entry name" value="DEXDc_RapA"/>
    <property type="match status" value="1"/>
</dbReference>
<dbReference type="InterPro" id="IPR049730">
    <property type="entry name" value="SNF2/RAD54-like_C"/>
</dbReference>
<name>A0A5P2AT81_STRVZ</name>
<sequence>MSEISVTSPPGLRGLDLKPGYDSSDRVLEAFYIPALSRSVHYDRSVGYFRSSSLSVAARGLSRFINSGGRVRLLCGAEVSSGDRDALLGRAEIGPAFAKKLADALVTESEVDRRRLEVLAWLAKAGRLDVRIAIPVDHDGTPLVGGSMDPYFHEKIGVLRDAAGDGVAFQGSVNESAQAWTRNFESFSVYPSWTEAATYFSHWALKYEEHWAGRMAGFKVYALPDAASERLLSMAPDVMPGERDPEEPEPMGDDAAVARFLQVAPALVGAEALPVATTGLTLFPHQQQVVERLAGLYPRSWLLADEVGLGKTISAGMSLRRLVLSKRVRRALILAPANVCRQWQDELFEKFGLWVPRLEGGKIFGAHPDDVRSVVPGVNPWESEPVLIASSHLARRPAEQERLLAAGPYDLVIVDEAHHARRTHIDEDEYRPGRLLELLDRITQRGVAKALWLLTATPMQVAPIELRDLLIHVGLQGPLANPQAFEKYFREVAKGDGPKDRKTAWAWLDQTLRDTPRLPRTAAEEVVLQGIRSQVGPVAAARIEKFGTGDLSGEEIVQELTPSGLAALREWLSLLSPVGQFVTRHSRETLKMYRDRGLLTENLADRDTQPVVVPFTQEEQELYDELDDLIDRLMSVHGSKRGAGFVLTVYRRRLTSSWAAIQSTLTKRLNREALALDDDQAAEDLEEAWSDAGLETGDGHQVNDSQALPLTPTEIEDIRGYISRMKNVPDSKFDRLRSDLDAARGRGHSTIVFTQYTDTLLSLRDRLVGAYRSQLATFTGQGGQVFRDHEGWVDISKRDLVDAVRSGRVTVLLANDAASEGLNLQACSFLINYDMPWNPMRVEQRIGRVDRLGQARDVVHIRSYFVPNTVEQDVYAALAGRIDDFRQLLGQLQPILGATERAFQAIFKAPRSERASAQQQAIRELVDQIDFVRQEGVGFGAEDAMPLPEHAPSPVALEDLREVLFERFGAVLDKAGRPVTSDPARASRDGESWTALATYGHPALSEVLARRAGGNLPDDSALVITGDGAWPSVAVRADRTPPTVVQGLKDIDNLGAAAARGEAEETANTIRLEAIGRQQSYENALTDTRRQQALEGIRAKFIVLVHEALAAGCAAARYESGASVDPLTVWHALNTDRTSMWGYAEAMRAKLNVPLARLIPARLGSQREPISTEAWDELRRKLGLELGGLMTLMRATFLGL</sequence>
<evidence type="ECO:0000313" key="8">
    <source>
        <dbReference type="Proteomes" id="UP000324106"/>
    </source>
</evidence>
<accession>A0A5P2AT81</accession>
<dbReference type="InterPro" id="IPR014001">
    <property type="entry name" value="Helicase_ATP-bd"/>
</dbReference>
<dbReference type="Gene3D" id="3.40.50.300">
    <property type="entry name" value="P-loop containing nucleotide triphosphate hydrolases"/>
    <property type="match status" value="1"/>
</dbReference>
<organism evidence="7 8">
    <name type="scientific">Streptomyces venezuelae</name>
    <dbReference type="NCBI Taxonomy" id="54571"/>
    <lineage>
        <taxon>Bacteria</taxon>
        <taxon>Bacillati</taxon>
        <taxon>Actinomycetota</taxon>
        <taxon>Actinomycetes</taxon>
        <taxon>Kitasatosporales</taxon>
        <taxon>Streptomycetaceae</taxon>
        <taxon>Streptomyces</taxon>
    </lineage>
</organism>
<dbReference type="AlphaFoldDB" id="A0A5P2AT81"/>
<keyword evidence="1" id="KW-0547">Nucleotide-binding</keyword>
<dbReference type="CDD" id="cd18793">
    <property type="entry name" value="SF2_C_SNF"/>
    <property type="match status" value="1"/>
</dbReference>
<dbReference type="EMBL" id="CP029194">
    <property type="protein sequence ID" value="QES21413.1"/>
    <property type="molecule type" value="Genomic_DNA"/>
</dbReference>
<dbReference type="Proteomes" id="UP000324106">
    <property type="component" value="Chromosome"/>
</dbReference>
<reference evidence="7 8" key="1">
    <citation type="submission" date="2018-05" db="EMBL/GenBank/DDBJ databases">
        <title>Streptomyces venezuelae.</title>
        <authorList>
            <person name="Kim W."/>
            <person name="Lee N."/>
            <person name="Cho B.-K."/>
        </authorList>
    </citation>
    <scope>NUCLEOTIDE SEQUENCE [LARGE SCALE GENOMIC DNA]</scope>
    <source>
        <strain evidence="7 8">ATCC 15068</strain>
    </source>
</reference>
<dbReference type="InterPro" id="IPR038718">
    <property type="entry name" value="SNF2-like_sf"/>
</dbReference>
<dbReference type="CDD" id="cd09179">
    <property type="entry name" value="PLDc_N_DEXD_a"/>
    <property type="match status" value="1"/>
</dbReference>
<dbReference type="OrthoDB" id="9814088at2"/>
<evidence type="ECO:0000256" key="4">
    <source>
        <dbReference type="ARBA" id="ARBA00022840"/>
    </source>
</evidence>
<dbReference type="InterPro" id="IPR027417">
    <property type="entry name" value="P-loop_NTPase"/>
</dbReference>
<dbReference type="PANTHER" id="PTHR10799">
    <property type="entry name" value="SNF2/RAD54 HELICASE FAMILY"/>
    <property type="match status" value="1"/>
</dbReference>
<feature type="domain" description="Helicase ATP-binding" evidence="5">
    <location>
        <begin position="292"/>
        <end position="476"/>
    </location>
</feature>
<dbReference type="SUPFAM" id="SSF52540">
    <property type="entry name" value="P-loop containing nucleoside triphosphate hydrolases"/>
    <property type="match status" value="2"/>
</dbReference>
<keyword evidence="2" id="KW-0378">Hydrolase</keyword>
<keyword evidence="4" id="KW-0067">ATP-binding</keyword>
<evidence type="ECO:0000259" key="6">
    <source>
        <dbReference type="PROSITE" id="PS51194"/>
    </source>
</evidence>
<dbReference type="InterPro" id="IPR000330">
    <property type="entry name" value="SNF2_N"/>
</dbReference>